<dbReference type="InterPro" id="IPR051449">
    <property type="entry name" value="ABC-2_transporter_component"/>
</dbReference>
<reference evidence="8 9" key="1">
    <citation type="submission" date="2020-02" db="EMBL/GenBank/DDBJ databases">
        <title>Albibacoteraceae fam. nov., the first described family within the subdivision 4 Verrucomicrobia.</title>
        <authorList>
            <person name="Xi F."/>
        </authorList>
    </citation>
    <scope>NUCLEOTIDE SEQUENCE [LARGE SCALE GENOMIC DNA]</scope>
    <source>
        <strain evidence="8 9">CK1056</strain>
    </source>
</reference>
<comment type="caution">
    <text evidence="8">The sequence shown here is derived from an EMBL/GenBank/DDBJ whole genome shotgun (WGS) entry which is preliminary data.</text>
</comment>
<evidence type="ECO:0000259" key="7">
    <source>
        <dbReference type="Pfam" id="PF12698"/>
    </source>
</evidence>
<evidence type="ECO:0000256" key="4">
    <source>
        <dbReference type="ARBA" id="ARBA00022989"/>
    </source>
</evidence>
<evidence type="ECO:0000256" key="2">
    <source>
        <dbReference type="ARBA" id="ARBA00022475"/>
    </source>
</evidence>
<accession>A0A6B2M203</accession>
<keyword evidence="5 6" id="KW-0472">Membrane</keyword>
<feature type="transmembrane region" description="Helical" evidence="6">
    <location>
        <begin position="329"/>
        <end position="351"/>
    </location>
</feature>
<keyword evidence="3 6" id="KW-0812">Transmembrane</keyword>
<feature type="transmembrane region" description="Helical" evidence="6">
    <location>
        <begin position="289"/>
        <end position="317"/>
    </location>
</feature>
<feature type="transmembrane region" description="Helical" evidence="6">
    <location>
        <begin position="363"/>
        <end position="381"/>
    </location>
</feature>
<dbReference type="EMBL" id="JAAGNX010000001">
    <property type="protein sequence ID" value="NDV61760.1"/>
    <property type="molecule type" value="Genomic_DNA"/>
</dbReference>
<feature type="transmembrane region" description="Helical" evidence="6">
    <location>
        <begin position="249"/>
        <end position="269"/>
    </location>
</feature>
<dbReference type="GO" id="GO:0005886">
    <property type="term" value="C:plasma membrane"/>
    <property type="evidence" value="ECO:0007669"/>
    <property type="project" value="UniProtKB-SubCell"/>
</dbReference>
<organism evidence="8 9">
    <name type="scientific">Oceanipulchritudo coccoides</name>
    <dbReference type="NCBI Taxonomy" id="2706888"/>
    <lineage>
        <taxon>Bacteria</taxon>
        <taxon>Pseudomonadati</taxon>
        <taxon>Verrucomicrobiota</taxon>
        <taxon>Opitutia</taxon>
        <taxon>Puniceicoccales</taxon>
        <taxon>Oceanipulchritudinaceae</taxon>
        <taxon>Oceanipulchritudo</taxon>
    </lineage>
</organism>
<comment type="subcellular location">
    <subcellularLocation>
        <location evidence="1">Cell membrane</location>
        <topology evidence="1">Multi-pass membrane protein</topology>
    </subcellularLocation>
</comment>
<dbReference type="GO" id="GO:0140359">
    <property type="term" value="F:ABC-type transporter activity"/>
    <property type="evidence" value="ECO:0007669"/>
    <property type="project" value="InterPro"/>
</dbReference>
<feature type="domain" description="ABC-2 type transporter transmembrane" evidence="7">
    <location>
        <begin position="24"/>
        <end position="435"/>
    </location>
</feature>
<evidence type="ECO:0000256" key="6">
    <source>
        <dbReference type="SAM" id="Phobius"/>
    </source>
</evidence>
<dbReference type="PANTHER" id="PTHR30294:SF38">
    <property type="entry name" value="TRANSPORT PERMEASE PROTEIN"/>
    <property type="match status" value="1"/>
</dbReference>
<dbReference type="AlphaFoldDB" id="A0A6B2M203"/>
<evidence type="ECO:0000256" key="5">
    <source>
        <dbReference type="ARBA" id="ARBA00023136"/>
    </source>
</evidence>
<name>A0A6B2M203_9BACT</name>
<proteinExistence type="predicted"/>
<gene>
    <name evidence="8" type="ORF">G0Q06_04790</name>
</gene>
<evidence type="ECO:0000313" key="9">
    <source>
        <dbReference type="Proteomes" id="UP000478417"/>
    </source>
</evidence>
<feature type="transmembrane region" description="Helical" evidence="6">
    <location>
        <begin position="20"/>
        <end position="42"/>
    </location>
</feature>
<keyword evidence="9" id="KW-1185">Reference proteome</keyword>
<feature type="transmembrane region" description="Helical" evidence="6">
    <location>
        <begin position="419"/>
        <end position="437"/>
    </location>
</feature>
<dbReference type="Proteomes" id="UP000478417">
    <property type="component" value="Unassembled WGS sequence"/>
</dbReference>
<sequence>MMNTLLALVSKELRVFWNDRTAVVLSFLVPMVLITIFGMIFGGGGGGPSGIRVLVVDEANSETSEKLIEILRSEDTFRIFTDRSLPEGESVPLEREYAASLLQTDASTYRYLLILPEDLLSEDFGFNLELLYNPQNTIENNIVQGILQKTLFSQGFPLLLNNIEYGITDSVQDAFNGDLAMIISEHFGADPDEILEEINSGGFFGGAFSADSSAEGEETDASDDLLGGVFNMEKTQVFGKGKNPASQSVGGWAVMFLLFSLTGAASSLFEERDQGLFLRILAGPANRTQILWSKFIFCALLGLSQMVVLILFGEVVFDVITSWRQLLPLFVVSLAAASAATAFGMLLSSIAKTPAQANGLGTFLILGMSAFGGAMFPLFMIPETIRTYISPFTLVYWAMDGLLAVLWRDAGLVQVLPQVGVLFAIACVVLSIALWRFRRGDLFR</sequence>
<keyword evidence="2" id="KW-1003">Cell membrane</keyword>
<dbReference type="InterPro" id="IPR013525">
    <property type="entry name" value="ABC2_TM"/>
</dbReference>
<evidence type="ECO:0000256" key="3">
    <source>
        <dbReference type="ARBA" id="ARBA00022692"/>
    </source>
</evidence>
<protein>
    <submittedName>
        <fullName evidence="8">ABC transporter permease</fullName>
    </submittedName>
</protein>
<dbReference type="Pfam" id="PF12698">
    <property type="entry name" value="ABC2_membrane_3"/>
    <property type="match status" value="1"/>
</dbReference>
<keyword evidence="4 6" id="KW-1133">Transmembrane helix</keyword>
<dbReference type="PANTHER" id="PTHR30294">
    <property type="entry name" value="MEMBRANE COMPONENT OF ABC TRANSPORTER YHHJ-RELATED"/>
    <property type="match status" value="1"/>
</dbReference>
<evidence type="ECO:0000256" key="1">
    <source>
        <dbReference type="ARBA" id="ARBA00004651"/>
    </source>
</evidence>
<evidence type="ECO:0000313" key="8">
    <source>
        <dbReference type="EMBL" id="NDV61760.1"/>
    </source>
</evidence>